<evidence type="ECO:0000256" key="1">
    <source>
        <dbReference type="ARBA" id="ARBA00006068"/>
    </source>
</evidence>
<dbReference type="PANTHER" id="PTHR33392">
    <property type="entry name" value="POLYISOPRENYL-TEICHOIC ACID--PEPTIDOGLYCAN TEICHOIC ACID TRANSFERASE TAGU"/>
    <property type="match status" value="1"/>
</dbReference>
<evidence type="ECO:0000256" key="2">
    <source>
        <dbReference type="SAM" id="Phobius"/>
    </source>
</evidence>
<dbReference type="Pfam" id="PF03816">
    <property type="entry name" value="LytR_cpsA_psr"/>
    <property type="match status" value="1"/>
</dbReference>
<dbReference type="Proteomes" id="UP001438008">
    <property type="component" value="Unassembled WGS sequence"/>
</dbReference>
<keyword evidence="5" id="KW-1185">Reference proteome</keyword>
<proteinExistence type="inferred from homology"/>
<dbReference type="InterPro" id="IPR050922">
    <property type="entry name" value="LytR/CpsA/Psr_CW_biosynth"/>
</dbReference>
<evidence type="ECO:0000313" key="4">
    <source>
        <dbReference type="EMBL" id="MEQ2471456.1"/>
    </source>
</evidence>
<dbReference type="EMBL" id="JBBMFE010000002">
    <property type="protein sequence ID" value="MEQ2471456.1"/>
    <property type="molecule type" value="Genomic_DNA"/>
</dbReference>
<evidence type="ECO:0000259" key="3">
    <source>
        <dbReference type="Pfam" id="PF03816"/>
    </source>
</evidence>
<evidence type="ECO:0000313" key="5">
    <source>
        <dbReference type="Proteomes" id="UP001438008"/>
    </source>
</evidence>
<feature type="transmembrane region" description="Helical" evidence="2">
    <location>
        <begin position="12"/>
        <end position="35"/>
    </location>
</feature>
<sequence length="344" mass="38744">MSTKNKKQKKIMILAVVGILAGICAAGAVALAVFLHRGRNKLEKTGKYTEQVVKPLPDYRCLTVGGQMYSYRDGLINILCLGVDGRGKAEADDTYGFGPKADCIYLAVLDMENRTAKLINISRDSKVPIRWFDSTGKEIGLYDWQLGLQYTMGNGLEESCELMEEAVSRMLGGIPIHGYCALYWNGVSALQEELGNITLDVTEELSRLDSSHFPESGEQELTPEQIQIFVQGRDIKVTGSNEIRRERQQQYLRALYREVQKRVRRNPCSIWKMKSAVEDYLVTDLDTDEIAALSWQLGARNWEFPEIVNVPGTSVATEFQDEYQIDEAGLTDLVIDTFYRKTGQ</sequence>
<reference evidence="4 5" key="1">
    <citation type="submission" date="2024-03" db="EMBL/GenBank/DDBJ databases">
        <title>Human intestinal bacterial collection.</title>
        <authorList>
            <person name="Pauvert C."/>
            <person name="Hitch T.C.A."/>
            <person name="Clavel T."/>
        </authorList>
    </citation>
    <scope>NUCLEOTIDE SEQUENCE [LARGE SCALE GENOMIC DNA]</scope>
    <source>
        <strain evidence="4 5">CLA-AA-H132</strain>
    </source>
</reference>
<protein>
    <submittedName>
        <fullName evidence="4">LCP family protein</fullName>
    </submittedName>
</protein>
<dbReference type="PANTHER" id="PTHR33392:SF6">
    <property type="entry name" value="POLYISOPRENYL-TEICHOIC ACID--PEPTIDOGLYCAN TEICHOIC ACID TRANSFERASE TAGU"/>
    <property type="match status" value="1"/>
</dbReference>
<comment type="caution">
    <text evidence="4">The sequence shown here is derived from an EMBL/GenBank/DDBJ whole genome shotgun (WGS) entry which is preliminary data.</text>
</comment>
<name>A0ABV1FFB9_9FIRM</name>
<dbReference type="Gene3D" id="3.40.630.190">
    <property type="entry name" value="LCP protein"/>
    <property type="match status" value="1"/>
</dbReference>
<keyword evidence="2" id="KW-1133">Transmembrane helix</keyword>
<organism evidence="4 5">
    <name type="scientific">Laedolimicola intestinihominis</name>
    <dbReference type="NCBI Taxonomy" id="3133166"/>
    <lineage>
        <taxon>Bacteria</taxon>
        <taxon>Bacillati</taxon>
        <taxon>Bacillota</taxon>
        <taxon>Clostridia</taxon>
        <taxon>Lachnospirales</taxon>
        <taxon>Lachnospiraceae</taxon>
        <taxon>Laedolimicola</taxon>
    </lineage>
</organism>
<dbReference type="RefSeq" id="WP_349163692.1">
    <property type="nucleotide sequence ID" value="NZ_JBBMFE010000002.1"/>
</dbReference>
<gene>
    <name evidence="4" type="ORF">WMO29_02925</name>
</gene>
<dbReference type="InterPro" id="IPR004474">
    <property type="entry name" value="LytR_CpsA_psr"/>
</dbReference>
<keyword evidence="2" id="KW-0812">Transmembrane</keyword>
<accession>A0ABV1FFB9</accession>
<keyword evidence="2" id="KW-0472">Membrane</keyword>
<comment type="similarity">
    <text evidence="1">Belongs to the LytR/CpsA/Psr (LCP) family.</text>
</comment>
<feature type="domain" description="Cell envelope-related transcriptional attenuator" evidence="3">
    <location>
        <begin position="101"/>
        <end position="260"/>
    </location>
</feature>